<reference evidence="1" key="1">
    <citation type="submission" date="2023-07" db="EMBL/GenBank/DDBJ databases">
        <title>Chromosome-level genome assembly of Artemia franciscana.</title>
        <authorList>
            <person name="Jo E."/>
        </authorList>
    </citation>
    <scope>NUCLEOTIDE SEQUENCE</scope>
    <source>
        <tissue evidence="1">Whole body</tissue>
    </source>
</reference>
<sequence>MLIEAKKIFWADAYITRVTEHPKVTDNVSDMIRSFDLCDKKNISLTQYLIFEPDQVPYVPGETTSTLTRKAIPSPETTEKQVDSNVNCMEIIHALGVAESAAVAQRKVRIGTEVPRWKENPLLAQLCHASKFWHKIPIVIGKPRSGTVNTVQIYLKRKFVKCLQRHNATILDENSNTLKSDPNAVWNFLKRK</sequence>
<protein>
    <submittedName>
        <fullName evidence="1">Uncharacterized protein</fullName>
    </submittedName>
</protein>
<proteinExistence type="predicted"/>
<name>A0AA88IG41_ARTSF</name>
<accession>A0AA88IG41</accession>
<evidence type="ECO:0000313" key="2">
    <source>
        <dbReference type="Proteomes" id="UP001187531"/>
    </source>
</evidence>
<evidence type="ECO:0000313" key="1">
    <source>
        <dbReference type="EMBL" id="KAK2720257.1"/>
    </source>
</evidence>
<dbReference type="AlphaFoldDB" id="A0AA88IG41"/>
<gene>
    <name evidence="1" type="ORF">QYM36_004217</name>
</gene>
<comment type="caution">
    <text evidence="1">The sequence shown here is derived from an EMBL/GenBank/DDBJ whole genome shotgun (WGS) entry which is preliminary data.</text>
</comment>
<dbReference type="Proteomes" id="UP001187531">
    <property type="component" value="Unassembled WGS sequence"/>
</dbReference>
<organism evidence="1 2">
    <name type="scientific">Artemia franciscana</name>
    <name type="common">Brine shrimp</name>
    <name type="synonym">Artemia sanfranciscana</name>
    <dbReference type="NCBI Taxonomy" id="6661"/>
    <lineage>
        <taxon>Eukaryota</taxon>
        <taxon>Metazoa</taxon>
        <taxon>Ecdysozoa</taxon>
        <taxon>Arthropoda</taxon>
        <taxon>Crustacea</taxon>
        <taxon>Branchiopoda</taxon>
        <taxon>Anostraca</taxon>
        <taxon>Artemiidae</taxon>
        <taxon>Artemia</taxon>
    </lineage>
</organism>
<keyword evidence="2" id="KW-1185">Reference proteome</keyword>
<dbReference type="EMBL" id="JAVRJZ010000007">
    <property type="protein sequence ID" value="KAK2720257.1"/>
    <property type="molecule type" value="Genomic_DNA"/>
</dbReference>